<dbReference type="SUPFAM" id="SSF51717">
    <property type="entry name" value="Dihydropteroate synthetase-like"/>
    <property type="match status" value="1"/>
</dbReference>
<keyword evidence="7 10" id="KW-0479">Metal-binding</keyword>
<evidence type="ECO:0000259" key="11">
    <source>
        <dbReference type="PROSITE" id="PS50972"/>
    </source>
</evidence>
<keyword evidence="8 10" id="KW-0460">Magnesium</keyword>
<reference evidence="12 13" key="1">
    <citation type="submission" date="2019-08" db="EMBL/GenBank/DDBJ databases">
        <title>In-depth cultivation of the pig gut microbiome towards novel bacterial diversity and tailored functional studies.</title>
        <authorList>
            <person name="Wylensek D."/>
            <person name="Hitch T.C.A."/>
            <person name="Clavel T."/>
        </authorList>
    </citation>
    <scope>NUCLEOTIDE SEQUENCE [LARGE SCALE GENOMIC DNA]</scope>
    <source>
        <strain evidence="12 13">WB03_NA08</strain>
    </source>
</reference>
<keyword evidence="9 10" id="KW-0289">Folate biosynthesis</keyword>
<dbReference type="EMBL" id="VULO01000005">
    <property type="protein sequence ID" value="MSS84155.1"/>
    <property type="molecule type" value="Genomic_DNA"/>
</dbReference>
<comment type="caution">
    <text evidence="12">The sequence shown here is derived from an EMBL/GenBank/DDBJ whole genome shotgun (WGS) entry which is preliminary data.</text>
</comment>
<dbReference type="PROSITE" id="PS00793">
    <property type="entry name" value="DHPS_2"/>
    <property type="match status" value="1"/>
</dbReference>
<keyword evidence="6 10" id="KW-0808">Transferase</keyword>
<evidence type="ECO:0000256" key="3">
    <source>
        <dbReference type="ARBA" id="ARBA00004763"/>
    </source>
</evidence>
<comment type="cofactor">
    <cofactor evidence="2 10">
        <name>Mg(2+)</name>
        <dbReference type="ChEBI" id="CHEBI:18420"/>
    </cofactor>
</comment>
<dbReference type="InterPro" id="IPR045031">
    <property type="entry name" value="DHP_synth-like"/>
</dbReference>
<dbReference type="InterPro" id="IPR006390">
    <property type="entry name" value="DHP_synth_dom"/>
</dbReference>
<dbReference type="PROSITE" id="PS50972">
    <property type="entry name" value="PTERIN_BINDING"/>
    <property type="match status" value="1"/>
</dbReference>
<dbReference type="AlphaFoldDB" id="A0A6N7W4B8"/>
<proteinExistence type="inferred from homology"/>
<feature type="domain" description="Pterin-binding" evidence="11">
    <location>
        <begin position="1"/>
        <end position="248"/>
    </location>
</feature>
<evidence type="ECO:0000256" key="1">
    <source>
        <dbReference type="ARBA" id="ARBA00000012"/>
    </source>
</evidence>
<dbReference type="InterPro" id="IPR000489">
    <property type="entry name" value="Pterin-binding_dom"/>
</dbReference>
<dbReference type="GO" id="GO:0005829">
    <property type="term" value="C:cytosol"/>
    <property type="evidence" value="ECO:0007669"/>
    <property type="project" value="TreeGrafter"/>
</dbReference>
<dbReference type="GO" id="GO:0046872">
    <property type="term" value="F:metal ion binding"/>
    <property type="evidence" value="ECO:0007669"/>
    <property type="project" value="UniProtKB-KW"/>
</dbReference>
<keyword evidence="13" id="KW-1185">Reference proteome</keyword>
<dbReference type="UniPathway" id="UPA00077">
    <property type="reaction ID" value="UER00156"/>
</dbReference>
<comment type="similarity">
    <text evidence="4 10">Belongs to the DHPS family.</text>
</comment>
<dbReference type="InterPro" id="IPR011005">
    <property type="entry name" value="Dihydropteroate_synth-like_sf"/>
</dbReference>
<name>A0A6N7W4B8_9ACTO</name>
<evidence type="ECO:0000256" key="5">
    <source>
        <dbReference type="ARBA" id="ARBA00012458"/>
    </source>
</evidence>
<dbReference type="PANTHER" id="PTHR20941:SF1">
    <property type="entry name" value="FOLIC ACID SYNTHESIS PROTEIN FOL1"/>
    <property type="match status" value="1"/>
</dbReference>
<comment type="catalytic activity">
    <reaction evidence="1">
        <text>(7,8-dihydropterin-6-yl)methyl diphosphate + 4-aminobenzoate = 7,8-dihydropteroate + diphosphate</text>
        <dbReference type="Rhea" id="RHEA:19949"/>
        <dbReference type="ChEBI" id="CHEBI:17836"/>
        <dbReference type="ChEBI" id="CHEBI:17839"/>
        <dbReference type="ChEBI" id="CHEBI:33019"/>
        <dbReference type="ChEBI" id="CHEBI:72950"/>
        <dbReference type="EC" id="2.5.1.15"/>
    </reaction>
</comment>
<accession>A0A6N7W4B8</accession>
<dbReference type="RefSeq" id="WP_154544247.1">
    <property type="nucleotide sequence ID" value="NZ_VULO01000005.1"/>
</dbReference>
<dbReference type="Gene3D" id="3.20.20.20">
    <property type="entry name" value="Dihydropteroate synthase-like"/>
    <property type="match status" value="1"/>
</dbReference>
<evidence type="ECO:0000313" key="12">
    <source>
        <dbReference type="EMBL" id="MSS84155.1"/>
    </source>
</evidence>
<dbReference type="GO" id="GO:0004156">
    <property type="term" value="F:dihydropteroate synthase activity"/>
    <property type="evidence" value="ECO:0007669"/>
    <property type="project" value="UniProtKB-EC"/>
</dbReference>
<evidence type="ECO:0000256" key="10">
    <source>
        <dbReference type="RuleBase" id="RU361205"/>
    </source>
</evidence>
<evidence type="ECO:0000256" key="4">
    <source>
        <dbReference type="ARBA" id="ARBA00009503"/>
    </source>
</evidence>
<dbReference type="PROSITE" id="PS00792">
    <property type="entry name" value="DHPS_1"/>
    <property type="match status" value="1"/>
</dbReference>
<dbReference type="GO" id="GO:0046654">
    <property type="term" value="P:tetrahydrofolate biosynthetic process"/>
    <property type="evidence" value="ECO:0007669"/>
    <property type="project" value="UniProtKB-UniPathway"/>
</dbReference>
<dbReference type="PANTHER" id="PTHR20941">
    <property type="entry name" value="FOLATE SYNTHESIS PROTEINS"/>
    <property type="match status" value="1"/>
</dbReference>
<evidence type="ECO:0000256" key="8">
    <source>
        <dbReference type="ARBA" id="ARBA00022842"/>
    </source>
</evidence>
<dbReference type="Proteomes" id="UP000470875">
    <property type="component" value="Unassembled WGS sequence"/>
</dbReference>
<evidence type="ECO:0000256" key="7">
    <source>
        <dbReference type="ARBA" id="ARBA00022723"/>
    </source>
</evidence>
<protein>
    <recommendedName>
        <fullName evidence="5 10">Dihydropteroate synthase</fullName>
        <shortName evidence="10">DHPS</shortName>
        <ecNumber evidence="5 10">2.5.1.15</ecNumber>
    </recommendedName>
    <alternativeName>
        <fullName evidence="10">Dihydropteroate pyrophosphorylase</fullName>
    </alternativeName>
</protein>
<sequence>MIVMGILNVTPDSFSDGGRYTEVTAAVQHAQRMWDEGAEIIDVGAESTRPGARRVSPEEEWMRLKAVVPELVKRGMTVSVDTVNAETAVRSVEAGARYINDISGGCYDPRMLETVAQLDVPYIVQHWRGFPSDPNLDCHYDSVEQVLHETLTQVEQAQSAGVNPSRIIIDPGLGFALEAEDCWRVVDALGSWVATGYPVMVGASRKRFIRERYGDNVLAGTLEVTRQAQLAGAWAVRVHDVKENVEVA</sequence>
<dbReference type="GO" id="GO:0046656">
    <property type="term" value="P:folic acid biosynthetic process"/>
    <property type="evidence" value="ECO:0007669"/>
    <property type="project" value="UniProtKB-KW"/>
</dbReference>
<comment type="pathway">
    <text evidence="3 10">Cofactor biosynthesis; tetrahydrofolate biosynthesis; 7,8-dihydrofolate from 2-amino-4-hydroxy-6-hydroxymethyl-7,8-dihydropteridine diphosphate and 4-aminobenzoate: step 1/2.</text>
</comment>
<evidence type="ECO:0000256" key="6">
    <source>
        <dbReference type="ARBA" id="ARBA00022679"/>
    </source>
</evidence>
<evidence type="ECO:0000313" key="13">
    <source>
        <dbReference type="Proteomes" id="UP000470875"/>
    </source>
</evidence>
<dbReference type="NCBIfam" id="TIGR01496">
    <property type="entry name" value="DHPS"/>
    <property type="match status" value="1"/>
</dbReference>
<dbReference type="Pfam" id="PF00809">
    <property type="entry name" value="Pterin_bind"/>
    <property type="match status" value="1"/>
</dbReference>
<evidence type="ECO:0000256" key="2">
    <source>
        <dbReference type="ARBA" id="ARBA00001946"/>
    </source>
</evidence>
<evidence type="ECO:0000256" key="9">
    <source>
        <dbReference type="ARBA" id="ARBA00022909"/>
    </source>
</evidence>
<organism evidence="12 13">
    <name type="scientific">Scrofimicrobium canadense</name>
    <dbReference type="NCBI Taxonomy" id="2652290"/>
    <lineage>
        <taxon>Bacteria</taxon>
        <taxon>Bacillati</taxon>
        <taxon>Actinomycetota</taxon>
        <taxon>Actinomycetes</taxon>
        <taxon>Actinomycetales</taxon>
        <taxon>Actinomycetaceae</taxon>
        <taxon>Scrofimicrobium</taxon>
    </lineage>
</organism>
<dbReference type="EC" id="2.5.1.15" evidence="5 10"/>
<comment type="function">
    <text evidence="10">Catalyzes the condensation of para-aminobenzoate (pABA) with 6-hydroxymethyl-7,8-dihydropterin diphosphate (DHPt-PP) to form 7,8-dihydropteroate (H2Pte), the immediate precursor of folate derivatives.</text>
</comment>
<gene>
    <name evidence="12" type="primary">folP</name>
    <name evidence="12" type="ORF">FYJ24_05110</name>
</gene>
<dbReference type="CDD" id="cd00739">
    <property type="entry name" value="DHPS"/>
    <property type="match status" value="1"/>
</dbReference>